<reference evidence="1 2" key="1">
    <citation type="journal article" date="2007" name="Science">
        <title>The Chlamydomonas genome reveals the evolution of key animal and plant functions.</title>
        <authorList>
            <person name="Merchant S.S."/>
            <person name="Prochnik S.E."/>
            <person name="Vallon O."/>
            <person name="Harris E.H."/>
            <person name="Karpowicz S.J."/>
            <person name="Witman G.B."/>
            <person name="Terry A."/>
            <person name="Salamov A."/>
            <person name="Fritz-Laylin L.K."/>
            <person name="Marechal-Drouard L."/>
            <person name="Marshall W.F."/>
            <person name="Qu L.H."/>
            <person name="Nelson D.R."/>
            <person name="Sanderfoot A.A."/>
            <person name="Spalding M.H."/>
            <person name="Kapitonov V.V."/>
            <person name="Ren Q."/>
            <person name="Ferris P."/>
            <person name="Lindquist E."/>
            <person name="Shapiro H."/>
            <person name="Lucas S.M."/>
            <person name="Grimwood J."/>
            <person name="Schmutz J."/>
            <person name="Cardol P."/>
            <person name="Cerutti H."/>
            <person name="Chanfreau G."/>
            <person name="Chen C.L."/>
            <person name="Cognat V."/>
            <person name="Croft M.T."/>
            <person name="Dent R."/>
            <person name="Dutcher S."/>
            <person name="Fernandez E."/>
            <person name="Fukuzawa H."/>
            <person name="Gonzalez-Ballester D."/>
            <person name="Gonzalez-Halphen D."/>
            <person name="Hallmann A."/>
            <person name="Hanikenne M."/>
            <person name="Hippler M."/>
            <person name="Inwood W."/>
            <person name="Jabbari K."/>
            <person name="Kalanon M."/>
            <person name="Kuras R."/>
            <person name="Lefebvre P.A."/>
            <person name="Lemaire S.D."/>
            <person name="Lobanov A.V."/>
            <person name="Lohr M."/>
            <person name="Manuell A."/>
            <person name="Meier I."/>
            <person name="Mets L."/>
            <person name="Mittag M."/>
            <person name="Mittelmeier T."/>
            <person name="Moroney J.V."/>
            <person name="Moseley J."/>
            <person name="Napoli C."/>
            <person name="Nedelcu A.M."/>
            <person name="Niyogi K."/>
            <person name="Novoselov S.V."/>
            <person name="Paulsen I.T."/>
            <person name="Pazour G."/>
            <person name="Purton S."/>
            <person name="Ral J.P."/>
            <person name="Riano-Pachon D.M."/>
            <person name="Riekhof W."/>
            <person name="Rymarquis L."/>
            <person name="Schroda M."/>
            <person name="Stern D."/>
            <person name="Umen J."/>
            <person name="Willows R."/>
            <person name="Wilson N."/>
            <person name="Zimmer S.L."/>
            <person name="Allmer J."/>
            <person name="Balk J."/>
            <person name="Bisova K."/>
            <person name="Chen C.J."/>
            <person name="Elias M."/>
            <person name="Gendler K."/>
            <person name="Hauser C."/>
            <person name="Lamb M.R."/>
            <person name="Ledford H."/>
            <person name="Long J.C."/>
            <person name="Minagawa J."/>
            <person name="Page M.D."/>
            <person name="Pan J."/>
            <person name="Pootakham W."/>
            <person name="Roje S."/>
            <person name="Rose A."/>
            <person name="Stahlberg E."/>
            <person name="Terauchi A.M."/>
            <person name="Yang P."/>
            <person name="Ball S."/>
            <person name="Bowler C."/>
            <person name="Dieckmann C.L."/>
            <person name="Gladyshev V.N."/>
            <person name="Green P."/>
            <person name="Jorgensen R."/>
            <person name="Mayfield S."/>
            <person name="Mueller-Roeber B."/>
            <person name="Rajamani S."/>
            <person name="Sayre R.T."/>
            <person name="Brokstein P."/>
            <person name="Dubchak I."/>
            <person name="Goodstein D."/>
            <person name="Hornick L."/>
            <person name="Huang Y.W."/>
            <person name="Jhaveri J."/>
            <person name="Luo Y."/>
            <person name="Martinez D."/>
            <person name="Ngau W.C."/>
            <person name="Otillar B."/>
            <person name="Poliakov A."/>
            <person name="Porter A."/>
            <person name="Szajkowski L."/>
            <person name="Werner G."/>
            <person name="Zhou K."/>
            <person name="Grigoriev I.V."/>
            <person name="Rokhsar D.S."/>
            <person name="Grossman A.R."/>
        </authorList>
    </citation>
    <scope>NUCLEOTIDE SEQUENCE [LARGE SCALE GENOMIC DNA]</scope>
    <source>
        <strain evidence="2">CC-503</strain>
    </source>
</reference>
<evidence type="ECO:0000313" key="1">
    <source>
        <dbReference type="EMBL" id="PNW89010.1"/>
    </source>
</evidence>
<dbReference type="GeneID" id="5725774"/>
<gene>
    <name evidence="1" type="ORF">CHLRE_01g054550v5</name>
</gene>
<dbReference type="KEGG" id="cre:CHLRE_01g054550v5"/>
<keyword evidence="2" id="KW-1185">Reference proteome</keyword>
<protein>
    <recommendedName>
        <fullName evidence="3">TIR domain-containing protein</fullName>
    </recommendedName>
</protein>
<proteinExistence type="predicted"/>
<evidence type="ECO:0008006" key="3">
    <source>
        <dbReference type="Google" id="ProtNLM"/>
    </source>
</evidence>
<sequence length="950" mass="102129">MHGKQDTGYILYEGTVRASPVNGASGASSTAWGHVQVVVQWCQPAADAAETGSVGFSNAQGRVVELEWVSAEEEANAADTHPLPAVVLPAGLAPGSAVTVAAPTTAPDDAGGAMAPASCTTVEAGAWLGTLRDGVLRLSAAVSGNPAADDASGGGPALQLTLELVPQPHLFHIALACRADEAGGLQQRLLCQWRQLVRPSKPLRVIDACSSAAAPKSAAAAATAVVAAAGAATGAAGSSGEESVVARVAASGSLLVLLSPGVWACSEVLAAVRAAQERGLGVLLLFLAAPDAASCHVPSPPTPASPPAELFDLARTAAVDLGQLIGTAPADFSKLFEDVEAIPYRMHPHAEEAAARHLAQMGGCGIRLRRPEAESVLPAYLAPRPGAAPPPAPLRLPSAHLPRFYYEGVAYHRPPDGGPVLLRGWYQVEAEFEADARRIHLDVSYEPKAGRSMPKYKHRMELEWEAQGAGGVLQLGEVKQGKYWGRWTGEAVGGEGGELQLTEEEDFIVLRPQPFFYHFYLAGAPDGAASLGVRLASGLHEQSSPGCRIRLFRSLGASTEERAAALSCSAAVLAVLSPGAWSDPGFVSDLERAAARGLPVLFLYDPDPRMASHVELSACVASAPPGPVSALLRRSDVSALYRRWYEQDACLQHLMRSAGFGRCVHLPTDHDQFVFELHEARSDTASLQLMREGRWLYYEGQAAREGNVWGWYQLEARFQPELDLIELWVEFESKHTNSIPSYKARFHMQWDTKDNSVVERGLGRWKGHVDGIGGVFSLRNNFGDALTFRPQPFIWHFFLSHVQRESSDCCAALALALTELSVRGRRMRAWYDNKAGVLTKEAMLLGIRHSHMFVVFLSPSTFLKANWEIQTALSQGKRTLLIHDPDPSSRIHVDLAAARQEAPEDLRPIFDGPCLAWPGFGGDVDGVTRELMELGGFQDWFRPRGHEESQ</sequence>
<dbReference type="GO" id="GO:0005634">
    <property type="term" value="C:nucleus"/>
    <property type="evidence" value="ECO:0000318"/>
    <property type="project" value="GO_Central"/>
</dbReference>
<dbReference type="RefSeq" id="XP_042928937.1">
    <property type="nucleotide sequence ID" value="XM_043059023.1"/>
</dbReference>
<dbReference type="Proteomes" id="UP000006906">
    <property type="component" value="Chromosome 1"/>
</dbReference>
<dbReference type="ExpressionAtlas" id="A0A2K3E8A0">
    <property type="expression patterns" value="baseline and differential"/>
</dbReference>
<dbReference type="InParanoid" id="A0A2K3E8A0"/>
<dbReference type="Gene3D" id="3.40.50.10140">
    <property type="entry name" value="Toll/interleukin-1 receptor homology (TIR) domain"/>
    <property type="match status" value="1"/>
</dbReference>
<organism evidence="1 2">
    <name type="scientific">Chlamydomonas reinhardtii</name>
    <name type="common">Chlamydomonas smithii</name>
    <dbReference type="NCBI Taxonomy" id="3055"/>
    <lineage>
        <taxon>Eukaryota</taxon>
        <taxon>Viridiplantae</taxon>
        <taxon>Chlorophyta</taxon>
        <taxon>core chlorophytes</taxon>
        <taxon>Chlorophyceae</taxon>
        <taxon>CS clade</taxon>
        <taxon>Chlamydomonadales</taxon>
        <taxon>Chlamydomonadaceae</taxon>
        <taxon>Chlamydomonas</taxon>
    </lineage>
</organism>
<name>A0A2K3E8A0_CHLRE</name>
<dbReference type="Gramene" id="PNW89010">
    <property type="protein sequence ID" value="PNW89010"/>
    <property type="gene ID" value="CHLRE_01g054550v5"/>
</dbReference>
<dbReference type="AlphaFoldDB" id="A0A2K3E8A0"/>
<dbReference type="PANTHER" id="PTHR48125:SF10">
    <property type="entry name" value="OS12G0136300 PROTEIN"/>
    <property type="match status" value="1"/>
</dbReference>
<dbReference type="EMBL" id="CM008962">
    <property type="protein sequence ID" value="PNW89010.1"/>
    <property type="molecule type" value="Genomic_DNA"/>
</dbReference>
<dbReference type="InterPro" id="IPR035897">
    <property type="entry name" value="Toll_tir_struct_dom_sf"/>
</dbReference>
<dbReference type="OMA" id="PWISESM"/>
<dbReference type="OrthoDB" id="547463at2759"/>
<dbReference type="PANTHER" id="PTHR48125">
    <property type="entry name" value="LP07818P1"/>
    <property type="match status" value="1"/>
</dbReference>
<dbReference type="GO" id="GO:0004725">
    <property type="term" value="F:protein tyrosine phosphatase activity"/>
    <property type="evidence" value="ECO:0000318"/>
    <property type="project" value="GO_Central"/>
</dbReference>
<dbReference type="GO" id="GO:0005737">
    <property type="term" value="C:cytoplasm"/>
    <property type="evidence" value="ECO:0000318"/>
    <property type="project" value="GO_Central"/>
</dbReference>
<evidence type="ECO:0000313" key="2">
    <source>
        <dbReference type="Proteomes" id="UP000006906"/>
    </source>
</evidence>
<accession>A0A2K3E8A0</accession>